<feature type="compositionally biased region" description="Basic and acidic residues" evidence="2">
    <location>
        <begin position="323"/>
        <end position="353"/>
    </location>
</feature>
<dbReference type="PANTHER" id="PTHR28190:SF1">
    <property type="entry name" value="NUCLEAR MIGRATION PROTEIN NUM1"/>
    <property type="match status" value="1"/>
</dbReference>
<evidence type="ECO:0000313" key="3">
    <source>
        <dbReference type="EMBL" id="EWC48511.1"/>
    </source>
</evidence>
<keyword evidence="4" id="KW-1185">Reference proteome</keyword>
<name>W7HWJ1_9PEZI</name>
<feature type="region of interest" description="Disordered" evidence="2">
    <location>
        <begin position="1"/>
        <end position="28"/>
    </location>
</feature>
<evidence type="ECO:0000256" key="1">
    <source>
        <dbReference type="SAM" id="Coils"/>
    </source>
</evidence>
<dbReference type="GO" id="GO:0005739">
    <property type="term" value="C:mitochondrion"/>
    <property type="evidence" value="ECO:0007669"/>
    <property type="project" value="TreeGrafter"/>
</dbReference>
<dbReference type="OrthoDB" id="2149224at2759"/>
<dbReference type="AlphaFoldDB" id="W7HWJ1"/>
<gene>
    <name evidence="3" type="ORF">DRE_07724</name>
</gene>
<dbReference type="Proteomes" id="UP000024837">
    <property type="component" value="Unassembled WGS sequence"/>
</dbReference>
<reference evidence="3 4" key="1">
    <citation type="submission" date="2013-05" db="EMBL/GenBank/DDBJ databases">
        <title>Drechslerella stenobrocha genome reveals carnivorous origination and mechanical trapping mechanism of predatory fungi.</title>
        <authorList>
            <person name="Liu X."/>
            <person name="Zhang W."/>
            <person name="Liu K."/>
        </authorList>
    </citation>
    <scope>NUCLEOTIDE SEQUENCE [LARGE SCALE GENOMIC DNA]</scope>
    <source>
        <strain evidence="3 4">248</strain>
    </source>
</reference>
<feature type="compositionally biased region" description="Basic and acidic residues" evidence="2">
    <location>
        <begin position="555"/>
        <end position="564"/>
    </location>
</feature>
<feature type="compositionally biased region" description="Basic and acidic residues" evidence="2">
    <location>
        <begin position="414"/>
        <end position="425"/>
    </location>
</feature>
<feature type="compositionally biased region" description="Polar residues" evidence="2">
    <location>
        <begin position="135"/>
        <end position="148"/>
    </location>
</feature>
<feature type="region of interest" description="Disordered" evidence="2">
    <location>
        <begin position="126"/>
        <end position="158"/>
    </location>
</feature>
<feature type="region of interest" description="Disordered" evidence="2">
    <location>
        <begin position="414"/>
        <end position="564"/>
    </location>
</feature>
<feature type="compositionally biased region" description="Basic and acidic residues" evidence="2">
    <location>
        <begin position="474"/>
        <end position="490"/>
    </location>
</feature>
<proteinExistence type="predicted"/>
<dbReference type="InterPro" id="IPR053005">
    <property type="entry name" value="Nuclear_Pos-Cytoskel_Interact"/>
</dbReference>
<organism evidence="3 4">
    <name type="scientific">Drechslerella stenobrocha 248</name>
    <dbReference type="NCBI Taxonomy" id="1043628"/>
    <lineage>
        <taxon>Eukaryota</taxon>
        <taxon>Fungi</taxon>
        <taxon>Dikarya</taxon>
        <taxon>Ascomycota</taxon>
        <taxon>Pezizomycotina</taxon>
        <taxon>Orbiliomycetes</taxon>
        <taxon>Orbiliales</taxon>
        <taxon>Orbiliaceae</taxon>
        <taxon>Drechslerella</taxon>
    </lineage>
</organism>
<feature type="coiled-coil region" evidence="1">
    <location>
        <begin position="177"/>
        <end position="225"/>
    </location>
</feature>
<evidence type="ECO:0000313" key="4">
    <source>
        <dbReference type="Proteomes" id="UP000024837"/>
    </source>
</evidence>
<keyword evidence="1" id="KW-0175">Coiled coil</keyword>
<protein>
    <submittedName>
        <fullName evidence="3">Uncharacterized protein</fullName>
    </submittedName>
</protein>
<dbReference type="HOGENOM" id="CLU_483128_0_0_1"/>
<dbReference type="GO" id="GO:0015631">
    <property type="term" value="F:tubulin binding"/>
    <property type="evidence" value="ECO:0007669"/>
    <property type="project" value="TreeGrafter"/>
</dbReference>
<dbReference type="GO" id="GO:0005938">
    <property type="term" value="C:cell cortex"/>
    <property type="evidence" value="ECO:0007669"/>
    <property type="project" value="TreeGrafter"/>
</dbReference>
<dbReference type="GO" id="GO:0000226">
    <property type="term" value="P:microtubule cytoskeleton organization"/>
    <property type="evidence" value="ECO:0007669"/>
    <property type="project" value="TreeGrafter"/>
</dbReference>
<dbReference type="PANTHER" id="PTHR28190">
    <property type="entry name" value="NUCLEAR MIGRATION PROTEIN NUM1"/>
    <property type="match status" value="1"/>
</dbReference>
<evidence type="ECO:0000256" key="2">
    <source>
        <dbReference type="SAM" id="MobiDB-lite"/>
    </source>
</evidence>
<feature type="region of interest" description="Disordered" evidence="2">
    <location>
        <begin position="319"/>
        <end position="371"/>
    </location>
</feature>
<accession>W7HWJ1</accession>
<dbReference type="EMBL" id="KI966376">
    <property type="protein sequence ID" value="EWC48511.1"/>
    <property type="molecule type" value="Genomic_DNA"/>
</dbReference>
<sequence>MASGVDTENPFITPRRSTPPGFSDTPLTRSQASRTIANQIEDATKHLELVGDVGEKLRATKQRLMDRLREVESHNGDELSADLRQQLEDLQREYDDVGRESARAFSTSASKSAYLASAYDSPLKDSNHLGIPDSPSFSISTTPSGKTPTSRKQRNQPNRLQDIQFATDIGHNLIVTVRQLQNLLNERDERIKAIEIEKSRFEVQAEQQENRLKMLDESEQRYKEENWNLELSLQDLRAAASASKDAETKLANQVNAMTTERELLVKEIWEVKQSHAKETAASIASHKGTEMELASLKRNATINDTERAALKRKIDELSSELEESQKDRARLRHEDYQSEIASERSLQDVREVDDASDNSPPPSPSKATPRHAMLETETLKSSLHHAHRVITSLKSTIHREKTEKSELRRMLQDARDDLEQSRVERVSQNTGSAKRKKLDDGKFKKPLRPPIRMGDHRKTRTDVTMVDNDDWEDHESVRGDVPDQSDRFDTAAESSFETANEAEAETTDAFQTGAESMAESTGEDTETDTPYDINSGPEDAFLKPMVKPNFGSRPGSERGSMRSG</sequence>